<dbReference type="AlphaFoldDB" id="M4C497"/>
<reference evidence="3" key="1">
    <citation type="journal article" date="2010" name="Science">
        <title>Signatures of adaptation to obligate biotrophy in the Hyaloperonospora arabidopsidis genome.</title>
        <authorList>
            <person name="Baxter L."/>
            <person name="Tripathy S."/>
            <person name="Ishaque N."/>
            <person name="Boot N."/>
            <person name="Cabral A."/>
            <person name="Kemen E."/>
            <person name="Thines M."/>
            <person name="Ah-Fong A."/>
            <person name="Anderson R."/>
            <person name="Badejoko W."/>
            <person name="Bittner-Eddy P."/>
            <person name="Boore J.L."/>
            <person name="Chibucos M.C."/>
            <person name="Coates M."/>
            <person name="Dehal P."/>
            <person name="Delehaunty K."/>
            <person name="Dong S."/>
            <person name="Downton P."/>
            <person name="Dumas B."/>
            <person name="Fabro G."/>
            <person name="Fronick C."/>
            <person name="Fuerstenberg S.I."/>
            <person name="Fulton L."/>
            <person name="Gaulin E."/>
            <person name="Govers F."/>
            <person name="Hughes L."/>
            <person name="Humphray S."/>
            <person name="Jiang R.H."/>
            <person name="Judelson H."/>
            <person name="Kamoun S."/>
            <person name="Kyung K."/>
            <person name="Meijer H."/>
            <person name="Minx P."/>
            <person name="Morris P."/>
            <person name="Nelson J."/>
            <person name="Phuntumart V."/>
            <person name="Qutob D."/>
            <person name="Rehmany A."/>
            <person name="Rougon-Cardoso A."/>
            <person name="Ryden P."/>
            <person name="Torto-Alalibo T."/>
            <person name="Studholme D."/>
            <person name="Wang Y."/>
            <person name="Win J."/>
            <person name="Wood J."/>
            <person name="Clifton S.W."/>
            <person name="Rogers J."/>
            <person name="Van den Ackerveken G."/>
            <person name="Jones J.D."/>
            <person name="McDowell J.M."/>
            <person name="Beynon J."/>
            <person name="Tyler B.M."/>
        </authorList>
    </citation>
    <scope>NUCLEOTIDE SEQUENCE [LARGE SCALE GENOMIC DNA]</scope>
    <source>
        <strain evidence="3">Emoy2</strain>
    </source>
</reference>
<protein>
    <submittedName>
        <fullName evidence="2">Uncharacterized protein</fullName>
    </submittedName>
</protein>
<dbReference type="Proteomes" id="UP000011713">
    <property type="component" value="Unassembled WGS sequence"/>
</dbReference>
<keyword evidence="3" id="KW-1185">Reference proteome</keyword>
<evidence type="ECO:0000313" key="2">
    <source>
        <dbReference type="EnsemblProtists" id="HpaP813915"/>
    </source>
</evidence>
<sequence>MSSVVLKAAVFHVSESFLVVVNYGVGGGDRTARTIVNTRTYASERVRSEDNCLRNDIAYKLDLVMSRRPESSTDSATSVWMRRQREAFKRRYSKIVTQRDAVSPDWSTAGNLFSTSVKVFKSASVLAREIDDRMDESRTGSGDSSKVAISREISSSGPCMRSSRLEMRRQTSDVAS</sequence>
<dbReference type="InParanoid" id="M4C497"/>
<evidence type="ECO:0000256" key="1">
    <source>
        <dbReference type="SAM" id="MobiDB-lite"/>
    </source>
</evidence>
<organism evidence="2 3">
    <name type="scientific">Hyaloperonospora arabidopsidis (strain Emoy2)</name>
    <name type="common">Downy mildew agent</name>
    <name type="synonym">Peronospora arabidopsidis</name>
    <dbReference type="NCBI Taxonomy" id="559515"/>
    <lineage>
        <taxon>Eukaryota</taxon>
        <taxon>Sar</taxon>
        <taxon>Stramenopiles</taxon>
        <taxon>Oomycota</taxon>
        <taxon>Peronosporomycetes</taxon>
        <taxon>Peronosporales</taxon>
        <taxon>Peronosporaceae</taxon>
        <taxon>Hyaloperonospora</taxon>
    </lineage>
</organism>
<dbReference type="EMBL" id="JH598212">
    <property type="status" value="NOT_ANNOTATED_CDS"/>
    <property type="molecule type" value="Genomic_DNA"/>
</dbReference>
<feature type="region of interest" description="Disordered" evidence="1">
    <location>
        <begin position="134"/>
        <end position="176"/>
    </location>
</feature>
<accession>M4C497</accession>
<dbReference type="EnsemblProtists" id="HpaT813915">
    <property type="protein sequence ID" value="HpaP813915"/>
    <property type="gene ID" value="HpaG813915"/>
</dbReference>
<evidence type="ECO:0000313" key="3">
    <source>
        <dbReference type="Proteomes" id="UP000011713"/>
    </source>
</evidence>
<dbReference type="VEuPathDB" id="FungiDB:HpaG813915"/>
<name>M4C497_HYAAE</name>
<feature type="compositionally biased region" description="Basic and acidic residues" evidence="1">
    <location>
        <begin position="163"/>
        <end position="176"/>
    </location>
</feature>
<proteinExistence type="predicted"/>
<dbReference type="HOGENOM" id="CLU_1528066_0_0_1"/>
<reference evidence="2" key="2">
    <citation type="submission" date="2015-06" db="UniProtKB">
        <authorList>
            <consortium name="EnsemblProtists"/>
        </authorList>
    </citation>
    <scope>IDENTIFICATION</scope>
    <source>
        <strain evidence="2">Emoy2</strain>
    </source>
</reference>